<accession>A0A4W4GMP8</accession>
<reference evidence="9" key="5">
    <citation type="submission" date="2025-09" db="UniProtKB">
        <authorList>
            <consortium name="Ensembl"/>
        </authorList>
    </citation>
    <scope>IDENTIFICATION</scope>
</reference>
<comment type="subunit">
    <text evidence="8">Heterodimer with CENPX, sometimes called MHF; this interaction stabilizes both partners. MHF heterodimers can assemble to form tetrameric structures. MHF also coassemble with CENPT-CENPW heterodimers at centromeres to form the tetrameric CENP-T-W-S-X complex. Forms a discrete complex with FANCM and CENPX, called FANCM-MHF; this interaction, probably mediated by direct binding between CENPS and FANCM, leads to synergistic activation of double-stranded DNA binding and strongly stimulates FANCM-mediated DNA remodeling. Recruited by FANCM to the Fanconi anemia (FA) core complex, which consists of CENPS, CENPX, FANCA, FANCB, FANCC, FANCE, FANCF, FANCG, FANCL, FANCM, FAAP24 and FAAP100. The FA core complex associates with Bloom syndrome (BLM) complex, which consists of at least BLM, DNA topoisomerase 3-alpha (TOP3A), RMI1/BLAP75, RPA1/RPA70 and RPA2/RPA32. The super complex between FA and BLM is called BRAFT.</text>
</comment>
<evidence type="ECO:0000313" key="10">
    <source>
        <dbReference type="Proteomes" id="UP000314983"/>
    </source>
</evidence>
<evidence type="ECO:0000256" key="6">
    <source>
        <dbReference type="ARBA" id="ARBA00023204"/>
    </source>
</evidence>
<dbReference type="OrthoDB" id="2500381at2759"/>
<name>A0A4W4GMP8_ELEEL</name>
<protein>
    <recommendedName>
        <fullName evidence="3">Centromere protein X</fullName>
    </recommendedName>
</protein>
<dbReference type="Gene3D" id="6.10.130.30">
    <property type="match status" value="1"/>
</dbReference>
<dbReference type="SUPFAM" id="SSF47113">
    <property type="entry name" value="Histone-fold"/>
    <property type="match status" value="1"/>
</dbReference>
<gene>
    <name evidence="9" type="primary">cenpx</name>
</gene>
<dbReference type="OMA" id="FKAKTIQ"/>
<reference evidence="10" key="2">
    <citation type="journal article" date="2017" name="Sci. Adv.">
        <title>A tail of two voltages: Proteomic comparison of the three electric organs of the electric eel.</title>
        <authorList>
            <person name="Traeger L.L."/>
            <person name="Sabat G."/>
            <person name="Barrett-Wilt G.A."/>
            <person name="Wells G.B."/>
            <person name="Sussman M.R."/>
        </authorList>
    </citation>
    <scope>NUCLEOTIDE SEQUENCE [LARGE SCALE GENOMIC DNA]</scope>
</reference>
<dbReference type="InterPro" id="IPR009072">
    <property type="entry name" value="Histone-fold"/>
</dbReference>
<dbReference type="RefSeq" id="XP_026862423.1">
    <property type="nucleotide sequence ID" value="XM_027006622.1"/>
</dbReference>
<comment type="subcellular location">
    <subcellularLocation>
        <location evidence="1">Nucleus</location>
    </subcellularLocation>
</comment>
<evidence type="ECO:0000256" key="8">
    <source>
        <dbReference type="ARBA" id="ARBA00047146"/>
    </source>
</evidence>
<evidence type="ECO:0000256" key="3">
    <source>
        <dbReference type="ARBA" id="ARBA00016388"/>
    </source>
</evidence>
<comment type="similarity">
    <text evidence="2">Belongs to the CENP-X/MHF2 family.</text>
</comment>
<evidence type="ECO:0000256" key="2">
    <source>
        <dbReference type="ARBA" id="ARBA00009359"/>
    </source>
</evidence>
<dbReference type="GO" id="GO:0043240">
    <property type="term" value="C:Fanconi anaemia nuclear complex"/>
    <property type="evidence" value="ECO:0007669"/>
    <property type="project" value="TreeGrafter"/>
</dbReference>
<keyword evidence="7" id="KW-0539">Nucleus</keyword>
<dbReference type="InterPro" id="IPR018552">
    <property type="entry name" value="CENP-X"/>
</dbReference>
<dbReference type="PANTHER" id="PTHR28680">
    <property type="entry name" value="CENTROMERE PROTEIN X"/>
    <property type="match status" value="1"/>
</dbReference>
<keyword evidence="10" id="KW-1185">Reference proteome</keyword>
<reference evidence="10" key="1">
    <citation type="journal article" date="2014" name="Science">
        <title>Nonhuman genetics. Genomic basis for the convergent evolution of electric organs.</title>
        <authorList>
            <person name="Gallant J.R."/>
            <person name="Traeger L.L."/>
            <person name="Volkening J.D."/>
            <person name="Moffett H."/>
            <person name="Chen P.H."/>
            <person name="Novina C.D."/>
            <person name="Phillips G.N.Jr."/>
            <person name="Anand R."/>
            <person name="Wells G.B."/>
            <person name="Pinch M."/>
            <person name="Guth R."/>
            <person name="Unguez G.A."/>
            <person name="Albert J.S."/>
            <person name="Zakon H.H."/>
            <person name="Samanta M.P."/>
            <person name="Sussman M.R."/>
        </authorList>
    </citation>
    <scope>NUCLEOTIDE SEQUENCE [LARGE SCALE GENOMIC DNA]</scope>
</reference>
<dbReference type="Proteomes" id="UP000314983">
    <property type="component" value="Chromosome 1"/>
</dbReference>
<evidence type="ECO:0000256" key="4">
    <source>
        <dbReference type="ARBA" id="ARBA00022763"/>
    </source>
</evidence>
<dbReference type="GeneID" id="113575225"/>
<evidence type="ECO:0000256" key="7">
    <source>
        <dbReference type="ARBA" id="ARBA00023242"/>
    </source>
</evidence>
<evidence type="ECO:0000256" key="1">
    <source>
        <dbReference type="ARBA" id="ARBA00004123"/>
    </source>
</evidence>
<keyword evidence="6" id="KW-0234">DNA repair</keyword>
<dbReference type="CDD" id="cd22921">
    <property type="entry name" value="HFD_CENP-X"/>
    <property type="match status" value="1"/>
</dbReference>
<dbReference type="PANTHER" id="PTHR28680:SF1">
    <property type="entry name" value="CENTROMERE PROTEIN X"/>
    <property type="match status" value="1"/>
</dbReference>
<reference evidence="9" key="3">
    <citation type="submission" date="2020-05" db="EMBL/GenBank/DDBJ databases">
        <title>Electrophorus electricus (electric eel) genome, fEleEle1, primary haplotype.</title>
        <authorList>
            <person name="Myers G."/>
            <person name="Meyer A."/>
            <person name="Fedrigo O."/>
            <person name="Formenti G."/>
            <person name="Rhie A."/>
            <person name="Tracey A."/>
            <person name="Sims Y."/>
            <person name="Jarvis E.D."/>
        </authorList>
    </citation>
    <scope>NUCLEOTIDE SEQUENCE [LARGE SCALE GENOMIC DNA]</scope>
</reference>
<organism evidence="9 10">
    <name type="scientific">Electrophorus electricus</name>
    <name type="common">Electric eel</name>
    <name type="synonym">Gymnotus electricus</name>
    <dbReference type="NCBI Taxonomy" id="8005"/>
    <lineage>
        <taxon>Eukaryota</taxon>
        <taxon>Metazoa</taxon>
        <taxon>Chordata</taxon>
        <taxon>Craniata</taxon>
        <taxon>Vertebrata</taxon>
        <taxon>Euteleostomi</taxon>
        <taxon>Actinopterygii</taxon>
        <taxon>Neopterygii</taxon>
        <taxon>Teleostei</taxon>
        <taxon>Ostariophysi</taxon>
        <taxon>Gymnotiformes</taxon>
        <taxon>Gymnotoidei</taxon>
        <taxon>Gymnotidae</taxon>
        <taxon>Electrophorus</taxon>
    </lineage>
</organism>
<sequence length="81" mass="9372">MDSTELEIVFKKETVSKVLTMFFKDEKTKVSSDAVNLMTEMLKIFAVEATRRSMKQAENEDCDVVDLEHVEKILPELLLDF</sequence>
<dbReference type="STRING" id="8005.ENSEEEP00000037528"/>
<dbReference type="GO" id="GO:0003677">
    <property type="term" value="F:DNA binding"/>
    <property type="evidence" value="ECO:0007669"/>
    <property type="project" value="UniProtKB-KW"/>
</dbReference>
<dbReference type="GO" id="GO:0031297">
    <property type="term" value="P:replication fork processing"/>
    <property type="evidence" value="ECO:0007669"/>
    <property type="project" value="TreeGrafter"/>
</dbReference>
<dbReference type="AlphaFoldDB" id="A0A4W4GMP8"/>
<dbReference type="Gene3D" id="1.20.5.4980">
    <property type="match status" value="1"/>
</dbReference>
<keyword evidence="4" id="KW-0227">DNA damage</keyword>
<dbReference type="GO" id="GO:0000712">
    <property type="term" value="P:resolution of meiotic recombination intermediates"/>
    <property type="evidence" value="ECO:0007669"/>
    <property type="project" value="TreeGrafter"/>
</dbReference>
<dbReference type="Ensembl" id="ENSEEET00000037965.2">
    <property type="protein sequence ID" value="ENSEEEP00000037528.1"/>
    <property type="gene ID" value="ENSEEEG00000017844.2"/>
</dbReference>
<dbReference type="CTD" id="201254"/>
<dbReference type="GO" id="GO:0071821">
    <property type="term" value="C:FANCM-MHF complex"/>
    <property type="evidence" value="ECO:0007669"/>
    <property type="project" value="TreeGrafter"/>
</dbReference>
<dbReference type="GO" id="GO:0051382">
    <property type="term" value="P:kinetochore assembly"/>
    <property type="evidence" value="ECO:0007669"/>
    <property type="project" value="InterPro"/>
</dbReference>
<dbReference type="KEGG" id="eee:113575225"/>
<dbReference type="GeneTree" id="ENSGT00390000002725"/>
<evidence type="ECO:0000313" key="9">
    <source>
        <dbReference type="Ensembl" id="ENSEEEP00000037528.1"/>
    </source>
</evidence>
<keyword evidence="5" id="KW-0238">DNA-binding</keyword>
<reference evidence="9" key="4">
    <citation type="submission" date="2025-08" db="UniProtKB">
        <authorList>
            <consortium name="Ensembl"/>
        </authorList>
    </citation>
    <scope>IDENTIFICATION</scope>
</reference>
<dbReference type="Pfam" id="PF09415">
    <property type="entry name" value="CENP-X"/>
    <property type="match status" value="1"/>
</dbReference>
<dbReference type="GO" id="GO:0046982">
    <property type="term" value="F:protein heterodimerization activity"/>
    <property type="evidence" value="ECO:0007669"/>
    <property type="project" value="InterPro"/>
</dbReference>
<evidence type="ECO:0000256" key="5">
    <source>
        <dbReference type="ARBA" id="ARBA00023125"/>
    </source>
</evidence>
<proteinExistence type="inferred from homology"/>
<dbReference type="GO" id="GO:0006281">
    <property type="term" value="P:DNA repair"/>
    <property type="evidence" value="ECO:0007669"/>
    <property type="project" value="UniProtKB-KW"/>
</dbReference>